<feature type="chain" id="PRO_5022145391" description="PEP-CTERM protein-sorting domain-containing protein" evidence="1">
    <location>
        <begin position="28"/>
        <end position="221"/>
    </location>
</feature>
<gene>
    <name evidence="2" type="ORF">HG15A2_13390</name>
</gene>
<keyword evidence="1" id="KW-0732">Signal</keyword>
<protein>
    <recommendedName>
        <fullName evidence="4">PEP-CTERM protein-sorting domain-containing protein</fullName>
    </recommendedName>
</protein>
<name>A0A517MTF5_9BACT</name>
<dbReference type="AlphaFoldDB" id="A0A517MTF5"/>
<dbReference type="KEGG" id="amob:HG15A2_13390"/>
<reference evidence="2 3" key="1">
    <citation type="submission" date="2019-02" db="EMBL/GenBank/DDBJ databases">
        <title>Deep-cultivation of Planctomycetes and their phenomic and genomic characterization uncovers novel biology.</title>
        <authorList>
            <person name="Wiegand S."/>
            <person name="Jogler M."/>
            <person name="Boedeker C."/>
            <person name="Pinto D."/>
            <person name="Vollmers J."/>
            <person name="Rivas-Marin E."/>
            <person name="Kohn T."/>
            <person name="Peeters S.H."/>
            <person name="Heuer A."/>
            <person name="Rast P."/>
            <person name="Oberbeckmann S."/>
            <person name="Bunk B."/>
            <person name="Jeske O."/>
            <person name="Meyerdierks A."/>
            <person name="Storesund J.E."/>
            <person name="Kallscheuer N."/>
            <person name="Luecker S."/>
            <person name="Lage O.M."/>
            <person name="Pohl T."/>
            <person name="Merkel B.J."/>
            <person name="Hornburger P."/>
            <person name="Mueller R.-W."/>
            <person name="Bruemmer F."/>
            <person name="Labrenz M."/>
            <person name="Spormann A.M."/>
            <person name="Op den Camp H."/>
            <person name="Overmann J."/>
            <person name="Amann R."/>
            <person name="Jetten M.S.M."/>
            <person name="Mascher T."/>
            <person name="Medema M.H."/>
            <person name="Devos D.P."/>
            <person name="Kaster A.-K."/>
            <person name="Ovreas L."/>
            <person name="Rohde M."/>
            <person name="Galperin M.Y."/>
            <person name="Jogler C."/>
        </authorList>
    </citation>
    <scope>NUCLEOTIDE SEQUENCE [LARGE SCALE GENOMIC DNA]</scope>
    <source>
        <strain evidence="2 3">HG15A2</strain>
    </source>
</reference>
<evidence type="ECO:0000313" key="3">
    <source>
        <dbReference type="Proteomes" id="UP000319852"/>
    </source>
</evidence>
<keyword evidence="3" id="KW-1185">Reference proteome</keyword>
<dbReference type="Proteomes" id="UP000319852">
    <property type="component" value="Chromosome"/>
</dbReference>
<dbReference type="EMBL" id="CP036263">
    <property type="protein sequence ID" value="QDS98067.1"/>
    <property type="molecule type" value="Genomic_DNA"/>
</dbReference>
<evidence type="ECO:0000313" key="2">
    <source>
        <dbReference type="EMBL" id="QDS98067.1"/>
    </source>
</evidence>
<organism evidence="2 3">
    <name type="scientific">Adhaeretor mobilis</name>
    <dbReference type="NCBI Taxonomy" id="1930276"/>
    <lineage>
        <taxon>Bacteria</taxon>
        <taxon>Pseudomonadati</taxon>
        <taxon>Planctomycetota</taxon>
        <taxon>Planctomycetia</taxon>
        <taxon>Pirellulales</taxon>
        <taxon>Lacipirellulaceae</taxon>
        <taxon>Adhaeretor</taxon>
    </lineage>
</organism>
<evidence type="ECO:0008006" key="4">
    <source>
        <dbReference type="Google" id="ProtNLM"/>
    </source>
</evidence>
<dbReference type="OrthoDB" id="277558at2"/>
<sequence precursor="true">MKTRHSILIAVVLSISSTLLVHRSAHAALATFDTLTEGNQGATLTDGGINFYDPVFTSGGSTVFMAEQADATLSGPFFSPNNVLGQGGFAPGSGAGFPIIGAFKMNTGNVETSISVEWFTLVSPNTAGNSIHLDISLGGTVVGGTSMVLSGSGIQHHTLALSGTPFDEARIYGTGSFQNGAFPGLFDNIRIEAIPEPTSFAILAIGGIALFTTSHRKSRQQ</sequence>
<proteinExistence type="predicted"/>
<accession>A0A517MTF5</accession>
<feature type="signal peptide" evidence="1">
    <location>
        <begin position="1"/>
        <end position="27"/>
    </location>
</feature>
<evidence type="ECO:0000256" key="1">
    <source>
        <dbReference type="SAM" id="SignalP"/>
    </source>
</evidence>
<dbReference type="RefSeq" id="WP_145058958.1">
    <property type="nucleotide sequence ID" value="NZ_CP036263.1"/>
</dbReference>